<sequence length="106" mass="11868">MVEMSVSSQTEVIGVWTPINITHSDWEALPHDSRGGILIGIQVTAAAIAVTTVSLRLYTRKFVTRTIGIDDYLMAAVLFLVYFRPATTYGIQNQGIFIQYTRYHGE</sequence>
<dbReference type="Proteomes" id="UP000614610">
    <property type="component" value="Unassembled WGS sequence"/>
</dbReference>
<keyword evidence="1" id="KW-1133">Transmembrane helix</keyword>
<dbReference type="EMBL" id="WIWT01000124">
    <property type="protein sequence ID" value="KAF3199022.1"/>
    <property type="molecule type" value="Genomic_DNA"/>
</dbReference>
<feature type="transmembrane region" description="Helical" evidence="1">
    <location>
        <begin position="35"/>
        <end position="55"/>
    </location>
</feature>
<evidence type="ECO:0000313" key="3">
    <source>
        <dbReference type="Proteomes" id="UP000614610"/>
    </source>
</evidence>
<name>A0A8H8UV22_ORBOL</name>
<accession>A0A8H8UV22</accession>
<dbReference type="OrthoDB" id="3648173at2759"/>
<organism evidence="2 3">
    <name type="scientific">Orbilia oligospora</name>
    <name type="common">Nematode-trapping fungus</name>
    <name type="synonym">Arthrobotrys oligospora</name>
    <dbReference type="NCBI Taxonomy" id="2813651"/>
    <lineage>
        <taxon>Eukaryota</taxon>
        <taxon>Fungi</taxon>
        <taxon>Dikarya</taxon>
        <taxon>Ascomycota</taxon>
        <taxon>Pezizomycotina</taxon>
        <taxon>Orbiliomycetes</taxon>
        <taxon>Orbiliales</taxon>
        <taxon>Orbiliaceae</taxon>
        <taxon>Orbilia</taxon>
    </lineage>
</organism>
<evidence type="ECO:0000313" key="2">
    <source>
        <dbReference type="EMBL" id="KAF3199022.1"/>
    </source>
</evidence>
<comment type="caution">
    <text evidence="2">The sequence shown here is derived from an EMBL/GenBank/DDBJ whole genome shotgun (WGS) entry which is preliminary data.</text>
</comment>
<keyword evidence="1" id="KW-0812">Transmembrane</keyword>
<evidence type="ECO:0000256" key="1">
    <source>
        <dbReference type="SAM" id="Phobius"/>
    </source>
</evidence>
<dbReference type="AlphaFoldDB" id="A0A8H8UV22"/>
<keyword evidence="1" id="KW-0472">Membrane</keyword>
<proteinExistence type="predicted"/>
<reference evidence="2" key="1">
    <citation type="submission" date="2019-06" db="EMBL/GenBank/DDBJ databases">
        <authorList>
            <person name="Palmer J.M."/>
        </authorList>
    </citation>
    <scope>NUCLEOTIDE SEQUENCE</scope>
    <source>
        <strain evidence="2">TWF679</strain>
    </source>
</reference>
<protein>
    <submittedName>
        <fullName evidence="2">Uncharacterized protein</fullName>
    </submittedName>
</protein>
<gene>
    <name evidence="2" type="ORF">TWF679_001685</name>
</gene>